<feature type="region of interest" description="Disordered" evidence="1">
    <location>
        <begin position="1"/>
        <end position="25"/>
    </location>
</feature>
<evidence type="ECO:0000313" key="4">
    <source>
        <dbReference type="Proteomes" id="UP000030765"/>
    </source>
</evidence>
<proteinExistence type="predicted"/>
<dbReference type="AlphaFoldDB" id="A0A084VVX4"/>
<accession>A0A084VVX4</accession>
<reference evidence="2 4" key="1">
    <citation type="journal article" date="2014" name="BMC Genomics">
        <title>Genome sequence of Anopheles sinensis provides insight into genetics basis of mosquito competence for malaria parasites.</title>
        <authorList>
            <person name="Zhou D."/>
            <person name="Zhang D."/>
            <person name="Ding G."/>
            <person name="Shi L."/>
            <person name="Hou Q."/>
            <person name="Ye Y."/>
            <person name="Xu Y."/>
            <person name="Zhou H."/>
            <person name="Xiong C."/>
            <person name="Li S."/>
            <person name="Yu J."/>
            <person name="Hong S."/>
            <person name="Yu X."/>
            <person name="Zou P."/>
            <person name="Chen C."/>
            <person name="Chang X."/>
            <person name="Wang W."/>
            <person name="Lv Y."/>
            <person name="Sun Y."/>
            <person name="Ma L."/>
            <person name="Shen B."/>
            <person name="Zhu C."/>
        </authorList>
    </citation>
    <scope>NUCLEOTIDE SEQUENCE [LARGE SCALE GENOMIC DNA]</scope>
</reference>
<dbReference type="OrthoDB" id="421226at2759"/>
<dbReference type="Proteomes" id="UP000030765">
    <property type="component" value="Unassembled WGS sequence"/>
</dbReference>
<dbReference type="VEuPathDB" id="VectorBase:ASIS004405"/>
<dbReference type="STRING" id="74873.A0A084VVX4"/>
<feature type="region of interest" description="Disordered" evidence="1">
    <location>
        <begin position="37"/>
        <end position="145"/>
    </location>
</feature>
<dbReference type="EMBL" id="KE525163">
    <property type="protein sequence ID" value="KFB42118.1"/>
    <property type="molecule type" value="Genomic_DNA"/>
</dbReference>
<sequence length="145" mass="16178">MEEEEEEEEEGLEEVEEEEELNHNDWEVRMLAKELKKRESISTDFPSELEGGDGLVRRRSHRKRSDTDTDGSVESTERDAFGRPRAASLDQHNQQRRPLFGLSLGRGNGSGAASHSGSSGGSGQGSRSRSGIFKALSFDRDKDRL</sequence>
<dbReference type="EnsemblMetazoa" id="ASIC009786-RA">
    <property type="protein sequence ID" value="ASIC009786-PA"/>
    <property type="gene ID" value="ASIC009786"/>
</dbReference>
<evidence type="ECO:0000313" key="3">
    <source>
        <dbReference type="EnsemblMetazoa" id="ASIC009786-PA"/>
    </source>
</evidence>
<reference evidence="3" key="2">
    <citation type="submission" date="2020-05" db="UniProtKB">
        <authorList>
            <consortium name="EnsemblMetazoa"/>
        </authorList>
    </citation>
    <scope>IDENTIFICATION</scope>
</reference>
<keyword evidence="4" id="KW-1185">Reference proteome</keyword>
<protein>
    <submittedName>
        <fullName evidence="2">AGAP003349-PB-like protein</fullName>
    </submittedName>
</protein>
<dbReference type="EMBL" id="ATLV01017341">
    <property type="status" value="NOT_ANNOTATED_CDS"/>
    <property type="molecule type" value="Genomic_DNA"/>
</dbReference>
<evidence type="ECO:0000256" key="1">
    <source>
        <dbReference type="SAM" id="MobiDB-lite"/>
    </source>
</evidence>
<dbReference type="VEuPathDB" id="VectorBase:ASIC009786"/>
<evidence type="ECO:0000313" key="2">
    <source>
        <dbReference type="EMBL" id="KFB42118.1"/>
    </source>
</evidence>
<gene>
    <name evidence="2" type="ORF">ZHAS_00009786</name>
</gene>
<feature type="compositionally biased region" description="Acidic residues" evidence="1">
    <location>
        <begin position="1"/>
        <end position="20"/>
    </location>
</feature>
<name>A0A084VVX4_ANOSI</name>
<organism evidence="3 4">
    <name type="scientific">Anopheles sinensis</name>
    <name type="common">Mosquito</name>
    <dbReference type="NCBI Taxonomy" id="74873"/>
    <lineage>
        <taxon>Eukaryota</taxon>
        <taxon>Metazoa</taxon>
        <taxon>Ecdysozoa</taxon>
        <taxon>Arthropoda</taxon>
        <taxon>Hexapoda</taxon>
        <taxon>Insecta</taxon>
        <taxon>Pterygota</taxon>
        <taxon>Neoptera</taxon>
        <taxon>Endopterygota</taxon>
        <taxon>Diptera</taxon>
        <taxon>Nematocera</taxon>
        <taxon>Culicoidea</taxon>
        <taxon>Culicidae</taxon>
        <taxon>Anophelinae</taxon>
        <taxon>Anopheles</taxon>
    </lineage>
</organism>